<sequence>MTIRINPTLNFESLHAQFSEQKKIRIENFFTSQTAEYIADNLQHTTPWHMVHSDAKGLPVRYNPEQLATLSTAQKDEIDTKLQQLAAEHYQYKYKFYPIIDSIKDGTLAIDSMLYQMASFVNGTEFMRFARQLTDVSSLVKMDPQASLYESGDFLTMHDDSNYQRQAGDHSSRRFAVVFGFTKHWSPNWGGQTAFYTSADAVESISWNPGYNVLTVFEVPVQHCVNYVTPFATNGRYSITGWLRDDPTISRPDLGD</sequence>
<evidence type="ECO:0000259" key="1">
    <source>
        <dbReference type="Pfam" id="PF13661"/>
    </source>
</evidence>
<dbReference type="GO" id="GO:0006449">
    <property type="term" value="P:regulation of translational termination"/>
    <property type="evidence" value="ECO:0007669"/>
    <property type="project" value="TreeGrafter"/>
</dbReference>
<proteinExistence type="predicted"/>
<dbReference type="InParanoid" id="A0A395JNV3"/>
<name>A0A395JNV3_9GAMM</name>
<comment type="caution">
    <text evidence="2">The sequence shown here is derived from an EMBL/GenBank/DDBJ whole genome shotgun (WGS) entry which is preliminary data.</text>
</comment>
<reference evidence="2 3" key="1">
    <citation type="submission" date="2018-06" db="EMBL/GenBank/DDBJ databases">
        <title>Genomic Encyclopedia of Type Strains, Phase IV (KMG-IV): sequencing the most valuable type-strain genomes for metagenomic binning, comparative biology and taxonomic classification.</title>
        <authorList>
            <person name="Goeker M."/>
        </authorList>
    </citation>
    <scope>NUCLEOTIDE SEQUENCE [LARGE SCALE GENOMIC DNA]</scope>
    <source>
        <strain evidence="2 3">DSM 24032</strain>
    </source>
</reference>
<feature type="domain" description="Prolyl 3,4-dihydroxylase TPA1/OFD1 N-terminal" evidence="1">
    <location>
        <begin position="145"/>
        <end position="244"/>
    </location>
</feature>
<evidence type="ECO:0000313" key="2">
    <source>
        <dbReference type="EMBL" id="RBP53289.1"/>
    </source>
</evidence>
<dbReference type="AlphaFoldDB" id="A0A395JNV3"/>
<organism evidence="2 3">
    <name type="scientific">Arenicella xantha</name>
    <dbReference type="NCBI Taxonomy" id="644221"/>
    <lineage>
        <taxon>Bacteria</taxon>
        <taxon>Pseudomonadati</taxon>
        <taxon>Pseudomonadota</taxon>
        <taxon>Gammaproteobacteria</taxon>
        <taxon>Arenicellales</taxon>
        <taxon>Arenicellaceae</taxon>
        <taxon>Arenicella</taxon>
    </lineage>
</organism>
<evidence type="ECO:0000313" key="3">
    <source>
        <dbReference type="Proteomes" id="UP000253083"/>
    </source>
</evidence>
<dbReference type="InterPro" id="IPR051842">
    <property type="entry name" value="uS12_prolyl_hydroxylase"/>
</dbReference>
<dbReference type="InterPro" id="IPR039558">
    <property type="entry name" value="TPA1/OFD1_N"/>
</dbReference>
<dbReference type="GO" id="GO:0005737">
    <property type="term" value="C:cytoplasm"/>
    <property type="evidence" value="ECO:0007669"/>
    <property type="project" value="TreeGrafter"/>
</dbReference>
<accession>A0A395JNV3</accession>
<dbReference type="Pfam" id="PF13661">
    <property type="entry name" value="2OG-FeII_Oxy_4"/>
    <property type="match status" value="1"/>
</dbReference>
<dbReference type="GO" id="GO:0031543">
    <property type="term" value="F:peptidyl-proline dioxygenase activity"/>
    <property type="evidence" value="ECO:0007669"/>
    <property type="project" value="TreeGrafter"/>
</dbReference>
<protein>
    <submittedName>
        <fullName evidence="2">SM-20-related protein</fullName>
    </submittedName>
</protein>
<dbReference type="PANTHER" id="PTHR12117">
    <property type="entry name" value="HISTONE ACETYLTRANSFERASE COMPLEX"/>
    <property type="match status" value="1"/>
</dbReference>
<dbReference type="PANTHER" id="PTHR12117:SF0">
    <property type="entry name" value="PROLYL 3-HYDROXYLASE OGFOD1"/>
    <property type="match status" value="1"/>
</dbReference>
<dbReference type="Gene3D" id="2.60.120.620">
    <property type="entry name" value="q2cbj1_9rhob like domain"/>
    <property type="match status" value="1"/>
</dbReference>
<dbReference type="OrthoDB" id="9783171at2"/>
<dbReference type="Proteomes" id="UP000253083">
    <property type="component" value="Unassembled WGS sequence"/>
</dbReference>
<gene>
    <name evidence="2" type="ORF">DFR28_101675</name>
</gene>
<dbReference type="RefSeq" id="WP_113952874.1">
    <property type="nucleotide sequence ID" value="NZ_QNRT01000001.1"/>
</dbReference>
<keyword evidence="3" id="KW-1185">Reference proteome</keyword>
<dbReference type="EMBL" id="QNRT01000001">
    <property type="protein sequence ID" value="RBP53289.1"/>
    <property type="molecule type" value="Genomic_DNA"/>
</dbReference>